<evidence type="ECO:0000256" key="5">
    <source>
        <dbReference type="ARBA" id="ARBA00022840"/>
    </source>
</evidence>
<organism evidence="10 11">
    <name type="scientific">Caenorhabditis japonica</name>
    <dbReference type="NCBI Taxonomy" id="281687"/>
    <lineage>
        <taxon>Eukaryota</taxon>
        <taxon>Metazoa</taxon>
        <taxon>Ecdysozoa</taxon>
        <taxon>Nematoda</taxon>
        <taxon>Chromadorea</taxon>
        <taxon>Rhabditida</taxon>
        <taxon>Rhabditina</taxon>
        <taxon>Rhabditomorpha</taxon>
        <taxon>Rhabditoidea</taxon>
        <taxon>Rhabditidae</taxon>
        <taxon>Peloderinae</taxon>
        <taxon>Caenorhabditis</taxon>
    </lineage>
</organism>
<dbReference type="GO" id="GO:0005524">
    <property type="term" value="F:ATP binding"/>
    <property type="evidence" value="ECO:0007669"/>
    <property type="project" value="UniProtKB-UniRule"/>
</dbReference>
<evidence type="ECO:0000259" key="9">
    <source>
        <dbReference type="PROSITE" id="PS50011"/>
    </source>
</evidence>
<dbReference type="PROSITE" id="PS00108">
    <property type="entry name" value="PROTEIN_KINASE_ST"/>
    <property type="match status" value="1"/>
</dbReference>
<dbReference type="PROSITE" id="PS00107">
    <property type="entry name" value="PROTEIN_KINASE_ATP"/>
    <property type="match status" value="1"/>
</dbReference>
<evidence type="ECO:0000256" key="6">
    <source>
        <dbReference type="PROSITE-ProRule" id="PRU10141"/>
    </source>
</evidence>
<dbReference type="EnsemblMetazoa" id="CJA12987.1">
    <property type="protein sequence ID" value="CJA12987.1"/>
    <property type="gene ID" value="WBGene00132191"/>
</dbReference>
<dbReference type="PANTHER" id="PTHR24346">
    <property type="entry name" value="MAP/MICROTUBULE AFFINITY-REGULATING KINASE"/>
    <property type="match status" value="1"/>
</dbReference>
<keyword evidence="11" id="KW-1185">Reference proteome</keyword>
<dbReference type="InterPro" id="IPR008271">
    <property type="entry name" value="Ser/Thr_kinase_AS"/>
</dbReference>
<dbReference type="GO" id="GO:0050321">
    <property type="term" value="F:tau-protein kinase activity"/>
    <property type="evidence" value="ECO:0007669"/>
    <property type="project" value="TreeGrafter"/>
</dbReference>
<reference evidence="10" key="2">
    <citation type="submission" date="2022-06" db="UniProtKB">
        <authorList>
            <consortium name="EnsemblMetazoa"/>
        </authorList>
    </citation>
    <scope>IDENTIFICATION</scope>
    <source>
        <strain evidence="10">DF5081</strain>
    </source>
</reference>
<evidence type="ECO:0000313" key="10">
    <source>
        <dbReference type="EnsemblMetazoa" id="CJA12987.1"/>
    </source>
</evidence>
<feature type="domain" description="Protein kinase" evidence="9">
    <location>
        <begin position="65"/>
        <end position="319"/>
    </location>
</feature>
<protein>
    <submittedName>
        <fullName evidence="10">Protein kinase domain-containing protein</fullName>
    </submittedName>
</protein>
<dbReference type="GO" id="GO:0005737">
    <property type="term" value="C:cytoplasm"/>
    <property type="evidence" value="ECO:0007669"/>
    <property type="project" value="TreeGrafter"/>
</dbReference>
<dbReference type="GO" id="GO:0035556">
    <property type="term" value="P:intracellular signal transduction"/>
    <property type="evidence" value="ECO:0007669"/>
    <property type="project" value="TreeGrafter"/>
</dbReference>
<evidence type="ECO:0000256" key="3">
    <source>
        <dbReference type="ARBA" id="ARBA00022741"/>
    </source>
</evidence>
<reference evidence="11" key="1">
    <citation type="submission" date="2010-08" db="EMBL/GenBank/DDBJ databases">
        <authorList>
            <consortium name="Caenorhabditis japonica Sequencing Consortium"/>
            <person name="Wilson R.K."/>
        </authorList>
    </citation>
    <scope>NUCLEOTIDE SEQUENCE [LARGE SCALE GENOMIC DNA]</scope>
    <source>
        <strain evidence="11">DF5081</strain>
    </source>
</reference>
<dbReference type="InterPro" id="IPR017441">
    <property type="entry name" value="Protein_kinase_ATP_BS"/>
</dbReference>
<dbReference type="AlphaFoldDB" id="A0A8R1DV11"/>
<sequence>MYTRHSAYSEVTTPRYSAHMPKTSYMTSKSSHPYPPSHHTRKRTEPRRYGIDDFKAAFERKGMELDTSKKLGRGKYSKVYKAIDNTNNRLVAVKAIDVIELTSDVKNKFLPREISCWRKLKNPFIVGLHAQYEAQNMIFLAMEYGSQGDLLRYVQVNGGIEERKAGRFMSQLMQGLQYMHSKQIAHRDIKLENIILFENCVKLSDFGFVRHVDTNVVSHTFCGSKSYSAPELLRGIGYNPLLSDVWSLGVVGFVMVTNRMPFDEKKPNNVIVELQRNRQYVIPPSVYLSSACKSSFEAMMTFDVRRRPTSTQCLTLPWIAPHMTVMP</sequence>
<evidence type="ECO:0000256" key="4">
    <source>
        <dbReference type="ARBA" id="ARBA00022777"/>
    </source>
</evidence>
<feature type="binding site" evidence="6">
    <location>
        <position position="94"/>
    </location>
    <ligand>
        <name>ATP</name>
        <dbReference type="ChEBI" id="CHEBI:30616"/>
    </ligand>
</feature>
<dbReference type="Proteomes" id="UP000005237">
    <property type="component" value="Unassembled WGS sequence"/>
</dbReference>
<proteinExistence type="inferred from homology"/>
<feature type="region of interest" description="Disordered" evidence="8">
    <location>
        <begin position="19"/>
        <end position="45"/>
    </location>
</feature>
<dbReference type="SUPFAM" id="SSF56112">
    <property type="entry name" value="Protein kinase-like (PK-like)"/>
    <property type="match status" value="1"/>
</dbReference>
<dbReference type="GO" id="GO:0000226">
    <property type="term" value="P:microtubule cytoskeleton organization"/>
    <property type="evidence" value="ECO:0007669"/>
    <property type="project" value="TreeGrafter"/>
</dbReference>
<dbReference type="FunFam" id="1.10.510.10:FF:001919">
    <property type="entry name" value="Protein CBR-TWK-5"/>
    <property type="match status" value="1"/>
</dbReference>
<dbReference type="SMART" id="SM00220">
    <property type="entry name" value="S_TKc"/>
    <property type="match status" value="1"/>
</dbReference>
<keyword evidence="3 6" id="KW-0547">Nucleotide-binding</keyword>
<dbReference type="PANTHER" id="PTHR24346:SF82">
    <property type="entry name" value="KP78A-RELATED"/>
    <property type="match status" value="1"/>
</dbReference>
<evidence type="ECO:0000256" key="2">
    <source>
        <dbReference type="ARBA" id="ARBA00022679"/>
    </source>
</evidence>
<dbReference type="Pfam" id="PF00069">
    <property type="entry name" value="Pkinase"/>
    <property type="match status" value="1"/>
</dbReference>
<comment type="similarity">
    <text evidence="7">Belongs to the protein kinase superfamily.</text>
</comment>
<dbReference type="InterPro" id="IPR011009">
    <property type="entry name" value="Kinase-like_dom_sf"/>
</dbReference>
<evidence type="ECO:0000256" key="7">
    <source>
        <dbReference type="RuleBase" id="RU000304"/>
    </source>
</evidence>
<keyword evidence="1 7" id="KW-0723">Serine/threonine-protein kinase</keyword>
<evidence type="ECO:0000256" key="1">
    <source>
        <dbReference type="ARBA" id="ARBA00022527"/>
    </source>
</evidence>
<evidence type="ECO:0000313" key="11">
    <source>
        <dbReference type="Proteomes" id="UP000005237"/>
    </source>
</evidence>
<keyword evidence="4" id="KW-0418">Kinase</keyword>
<dbReference type="Gene3D" id="1.10.510.10">
    <property type="entry name" value="Transferase(Phosphotransferase) domain 1"/>
    <property type="match status" value="1"/>
</dbReference>
<evidence type="ECO:0000256" key="8">
    <source>
        <dbReference type="SAM" id="MobiDB-lite"/>
    </source>
</evidence>
<accession>A0A8R1DV11</accession>
<dbReference type="InterPro" id="IPR000719">
    <property type="entry name" value="Prot_kinase_dom"/>
</dbReference>
<dbReference type="PROSITE" id="PS50011">
    <property type="entry name" value="PROTEIN_KINASE_DOM"/>
    <property type="match status" value="1"/>
</dbReference>
<keyword evidence="2" id="KW-0808">Transferase</keyword>
<name>A0A8R1DV11_CAEJA</name>
<keyword evidence="5 6" id="KW-0067">ATP-binding</keyword>